<dbReference type="InterPro" id="IPR008259">
    <property type="entry name" value="FMN_hydac_DH_AS"/>
</dbReference>
<keyword evidence="2 7" id="KW-0285">Flavoprotein</keyword>
<feature type="binding site" evidence="7">
    <location>
        <position position="159"/>
    </location>
    <ligand>
        <name>FMN</name>
        <dbReference type="ChEBI" id="CHEBI:58210"/>
    </ligand>
</feature>
<evidence type="ECO:0000313" key="11">
    <source>
        <dbReference type="Proteomes" id="UP000471190"/>
    </source>
</evidence>
<sequence length="407" mass="42885">MSNQHGPASIADFRIAAQRALPKMVFDFFDGGAGSELTLRENRAALDRIRLVGSAPVDVGHRSAAISLFGKPLSMPIIIGPTGLAGAAWPAGDQALTRAAAQAGIPFVMSSAASASMEAVAAAGEGRKWFQLYLFRDREVSLRLLQHAQALGFEAIEITVDNAIPGRRLRDARNGFSLPFRWTPRKLLSLATHPGWALRMARAGAPRLEVMAAEFDLRSAATIAEVMEQQLDPTVSWDDIAFIRDRWKGPLILKGLLDPVQGARAAELGLDGIVVSNHGGRQLDGAVASIDMLPEFAAAVAGRLAILVDSGFRSGTDIIKALALGATAVQLGRATLYALASGGEEAVSRALSILAAELDVAQAMTGSPTIADIGPAKLRLPPPLIRTERVATPGELASSRPQTFAAA</sequence>
<feature type="binding site" evidence="7">
    <location>
        <begin position="309"/>
        <end position="313"/>
    </location>
    <ligand>
        <name>FMN</name>
        <dbReference type="ChEBI" id="CHEBI:58210"/>
    </ligand>
</feature>
<dbReference type="GO" id="GO:0009060">
    <property type="term" value="P:aerobic respiration"/>
    <property type="evidence" value="ECO:0007669"/>
    <property type="project" value="TreeGrafter"/>
</dbReference>
<evidence type="ECO:0000313" key="10">
    <source>
        <dbReference type="EMBL" id="NEV11601.1"/>
    </source>
</evidence>
<dbReference type="GO" id="GO:0004459">
    <property type="term" value="F:L-lactate dehydrogenase (NAD+) activity"/>
    <property type="evidence" value="ECO:0007669"/>
    <property type="project" value="TreeGrafter"/>
</dbReference>
<feature type="domain" description="FMN hydroxy acid dehydrogenase" evidence="8">
    <location>
        <begin position="2"/>
        <end position="383"/>
    </location>
</feature>
<dbReference type="SUPFAM" id="SSF51395">
    <property type="entry name" value="FMN-linked oxidoreductases"/>
    <property type="match status" value="1"/>
</dbReference>
<dbReference type="InterPro" id="IPR012133">
    <property type="entry name" value="Alpha-hydoxy_acid_DH_FMN"/>
</dbReference>
<evidence type="ECO:0000256" key="7">
    <source>
        <dbReference type="PIRSR" id="PIRSR000138-2"/>
    </source>
</evidence>
<dbReference type="PROSITE" id="PS00557">
    <property type="entry name" value="FMN_HYDROXY_ACID_DH_1"/>
    <property type="match status" value="1"/>
</dbReference>
<dbReference type="PIRSF" id="PIRSF000138">
    <property type="entry name" value="Al-hdrx_acd_dh"/>
    <property type="match status" value="1"/>
</dbReference>
<keyword evidence="4 9" id="KW-0560">Oxidoreductase</keyword>
<dbReference type="InterPro" id="IPR013785">
    <property type="entry name" value="Aldolase_TIM"/>
</dbReference>
<evidence type="ECO:0000256" key="1">
    <source>
        <dbReference type="ARBA" id="ARBA00001917"/>
    </source>
</evidence>
<feature type="binding site" evidence="7">
    <location>
        <position position="278"/>
    </location>
    <ligand>
        <name>glyoxylate</name>
        <dbReference type="ChEBI" id="CHEBI:36655"/>
    </ligand>
</feature>
<feature type="binding site" evidence="7">
    <location>
        <begin position="332"/>
        <end position="333"/>
    </location>
    <ligand>
        <name>FMN</name>
        <dbReference type="ChEBI" id="CHEBI:58210"/>
    </ligand>
</feature>
<comment type="caution">
    <text evidence="10">The sequence shown here is derived from an EMBL/GenBank/DDBJ whole genome shotgun (WGS) entry which is preliminary data.</text>
</comment>
<feature type="binding site" evidence="7">
    <location>
        <position position="281"/>
    </location>
    <ligand>
        <name>glyoxylate</name>
        <dbReference type="ChEBI" id="CHEBI:36655"/>
    </ligand>
</feature>
<organism evidence="10 11">
    <name type="scientific">Rhizobium tropici</name>
    <dbReference type="NCBI Taxonomy" id="398"/>
    <lineage>
        <taxon>Bacteria</taxon>
        <taxon>Pseudomonadati</taxon>
        <taxon>Pseudomonadota</taxon>
        <taxon>Alphaproteobacteria</taxon>
        <taxon>Hyphomicrobiales</taxon>
        <taxon>Rhizobiaceae</taxon>
        <taxon>Rhizobium/Agrobacterium group</taxon>
        <taxon>Rhizobium</taxon>
    </lineage>
</organism>
<dbReference type="EMBL" id="JACHBF010000010">
    <property type="protein sequence ID" value="MBB6493398.1"/>
    <property type="molecule type" value="Genomic_DNA"/>
</dbReference>
<evidence type="ECO:0000313" key="12">
    <source>
        <dbReference type="Proteomes" id="UP000526625"/>
    </source>
</evidence>
<dbReference type="RefSeq" id="WP_015343196.1">
    <property type="nucleotide sequence ID" value="NZ_JAADZA010000009.1"/>
</dbReference>
<dbReference type="PANTHER" id="PTHR10578:SF107">
    <property type="entry name" value="2-HYDROXYACID OXIDASE 1"/>
    <property type="match status" value="1"/>
</dbReference>
<evidence type="ECO:0000256" key="6">
    <source>
        <dbReference type="PIRSR" id="PIRSR000138-1"/>
    </source>
</evidence>
<feature type="binding site" evidence="7">
    <location>
        <position position="131"/>
    </location>
    <ligand>
        <name>FMN</name>
        <dbReference type="ChEBI" id="CHEBI:58210"/>
    </ligand>
</feature>
<dbReference type="GO" id="GO:0005886">
    <property type="term" value="C:plasma membrane"/>
    <property type="evidence" value="ECO:0007669"/>
    <property type="project" value="TreeGrafter"/>
</dbReference>
<dbReference type="Pfam" id="PF01070">
    <property type="entry name" value="FMN_dh"/>
    <property type="match status" value="1"/>
</dbReference>
<feature type="binding site" evidence="7">
    <location>
        <position position="254"/>
    </location>
    <ligand>
        <name>FMN</name>
        <dbReference type="ChEBI" id="CHEBI:58210"/>
    </ligand>
</feature>
<feature type="binding site" evidence="7">
    <location>
        <position position="276"/>
    </location>
    <ligand>
        <name>FMN</name>
        <dbReference type="ChEBI" id="CHEBI:58210"/>
    </ligand>
</feature>
<keyword evidence="12" id="KW-1185">Reference proteome</keyword>
<dbReference type="GO" id="GO:0033720">
    <property type="term" value="F:(S)-mandelate dehydrogenase activity"/>
    <property type="evidence" value="ECO:0007669"/>
    <property type="project" value="UniProtKB-EC"/>
</dbReference>
<dbReference type="FunFam" id="3.20.20.70:FF:000029">
    <property type="entry name" value="L-lactate dehydrogenase"/>
    <property type="match status" value="1"/>
</dbReference>
<dbReference type="Proteomes" id="UP000471190">
    <property type="component" value="Unassembled WGS sequence"/>
</dbReference>
<feature type="binding site" evidence="7">
    <location>
        <position position="110"/>
    </location>
    <ligand>
        <name>FMN</name>
        <dbReference type="ChEBI" id="CHEBI:58210"/>
    </ligand>
</feature>
<comment type="similarity">
    <text evidence="5">Belongs to the FMN-dependent alpha-hydroxy acid dehydrogenase family.</text>
</comment>
<dbReference type="GO" id="GO:0010181">
    <property type="term" value="F:FMN binding"/>
    <property type="evidence" value="ECO:0007669"/>
    <property type="project" value="InterPro"/>
</dbReference>
<evidence type="ECO:0000256" key="4">
    <source>
        <dbReference type="ARBA" id="ARBA00023002"/>
    </source>
</evidence>
<dbReference type="EMBL" id="JAADZA010000009">
    <property type="protein sequence ID" value="NEV11601.1"/>
    <property type="molecule type" value="Genomic_DNA"/>
</dbReference>
<dbReference type="PANTHER" id="PTHR10578">
    <property type="entry name" value="S -2-HYDROXY-ACID OXIDASE-RELATED"/>
    <property type="match status" value="1"/>
</dbReference>
<reference evidence="9 12" key="2">
    <citation type="submission" date="2020-08" db="EMBL/GenBank/DDBJ databases">
        <title>Genomic Encyclopedia of Type Strains, Phase IV (KMG-V): Genome sequencing to study the core and pangenomes of soil and plant-associated prokaryotes.</title>
        <authorList>
            <person name="Whitman W."/>
        </authorList>
    </citation>
    <scope>NUCLEOTIDE SEQUENCE [LARGE SCALE GENOMIC DNA]</scope>
    <source>
        <strain evidence="9 12">SEMIA 4059</strain>
    </source>
</reference>
<name>A0A6P1C5A0_RHITR</name>
<dbReference type="Gene3D" id="3.20.20.70">
    <property type="entry name" value="Aldolase class I"/>
    <property type="match status" value="1"/>
</dbReference>
<dbReference type="Proteomes" id="UP000526625">
    <property type="component" value="Unassembled WGS sequence"/>
</dbReference>
<dbReference type="AlphaFoldDB" id="A0A6P1C5A0"/>
<gene>
    <name evidence="9" type="ORF">GGD45_003824</name>
    <name evidence="10" type="ORF">GXW80_11410</name>
</gene>
<evidence type="ECO:0000256" key="3">
    <source>
        <dbReference type="ARBA" id="ARBA00022643"/>
    </source>
</evidence>
<reference evidence="10 11" key="1">
    <citation type="submission" date="2020-02" db="EMBL/GenBank/DDBJ databases">
        <title>Draft genome sequence of Rhizobium tropici.</title>
        <authorList>
            <person name="Khayi S."/>
            <person name="Jemo M."/>
        </authorList>
    </citation>
    <scope>NUCLEOTIDE SEQUENCE [LARGE SCALE GENOMIC DNA]</scope>
    <source>
        <strain evidence="10 11">A12</strain>
    </source>
</reference>
<protein>
    <submittedName>
        <fullName evidence="9">(S)-mandelate dehydrogenase</fullName>
        <ecNumber evidence="9">1.1.99.31</ecNumber>
    </submittedName>
    <submittedName>
        <fullName evidence="10">Alpha-hydroxy-acid oxidizing protein</fullName>
    </submittedName>
</protein>
<feature type="active site" description="Proton acceptor" evidence="6">
    <location>
        <position position="278"/>
    </location>
</feature>
<dbReference type="InterPro" id="IPR000262">
    <property type="entry name" value="FMN-dep_DH"/>
</dbReference>
<dbReference type="EC" id="1.1.99.31" evidence="9"/>
<feature type="binding site" evidence="7">
    <location>
        <begin position="81"/>
        <end position="83"/>
    </location>
    <ligand>
        <name>FMN</name>
        <dbReference type="ChEBI" id="CHEBI:58210"/>
    </ligand>
</feature>
<evidence type="ECO:0000259" key="8">
    <source>
        <dbReference type="PROSITE" id="PS51349"/>
    </source>
</evidence>
<evidence type="ECO:0000313" key="9">
    <source>
        <dbReference type="EMBL" id="MBB6493398.1"/>
    </source>
</evidence>
<dbReference type="InterPro" id="IPR037396">
    <property type="entry name" value="FMN_HAD"/>
</dbReference>
<evidence type="ECO:0000256" key="2">
    <source>
        <dbReference type="ARBA" id="ARBA00022630"/>
    </source>
</evidence>
<feature type="binding site" evidence="7">
    <location>
        <position position="168"/>
    </location>
    <ligand>
        <name>glyoxylate</name>
        <dbReference type="ChEBI" id="CHEBI:36655"/>
    </ligand>
</feature>
<keyword evidence="3 7" id="KW-0288">FMN</keyword>
<proteinExistence type="inferred from homology"/>
<evidence type="ECO:0000256" key="5">
    <source>
        <dbReference type="ARBA" id="ARBA00024042"/>
    </source>
</evidence>
<comment type="cofactor">
    <cofactor evidence="1">
        <name>FMN</name>
        <dbReference type="ChEBI" id="CHEBI:58210"/>
    </cofactor>
</comment>
<dbReference type="PROSITE" id="PS51349">
    <property type="entry name" value="FMN_HYDROXY_ACID_DH_2"/>
    <property type="match status" value="1"/>
</dbReference>
<feature type="binding site" evidence="7">
    <location>
        <position position="133"/>
    </location>
    <ligand>
        <name>glyoxylate</name>
        <dbReference type="ChEBI" id="CHEBI:36655"/>
    </ligand>
</feature>
<dbReference type="CDD" id="cd02809">
    <property type="entry name" value="alpha_hydroxyacid_oxid_FMN"/>
    <property type="match status" value="1"/>
</dbReference>
<accession>A0A6P1C5A0</accession>